<feature type="compositionally biased region" description="Low complexity" evidence="14">
    <location>
        <begin position="1185"/>
        <end position="1214"/>
    </location>
</feature>
<dbReference type="Pfam" id="PF01074">
    <property type="entry name" value="Glyco_hydro_38N"/>
    <property type="match status" value="1"/>
</dbReference>
<comment type="cofactor">
    <cofactor evidence="2">
        <name>Zn(2+)</name>
        <dbReference type="ChEBI" id="CHEBI:29105"/>
    </cofactor>
</comment>
<dbReference type="InterPro" id="IPR013780">
    <property type="entry name" value="Glyco_hydro_b"/>
</dbReference>
<dbReference type="GO" id="GO:0005694">
    <property type="term" value="C:chromosome"/>
    <property type="evidence" value="ECO:0007669"/>
    <property type="project" value="UniProtKB-ARBA"/>
</dbReference>
<dbReference type="SUPFAM" id="SSF57667">
    <property type="entry name" value="beta-beta-alpha zinc fingers"/>
    <property type="match status" value="1"/>
</dbReference>
<feature type="compositionally biased region" description="Acidic residues" evidence="14">
    <location>
        <begin position="1233"/>
        <end position="1247"/>
    </location>
</feature>
<dbReference type="PROSITE" id="PS50157">
    <property type="entry name" value="ZINC_FINGER_C2H2_2"/>
    <property type="match status" value="2"/>
</dbReference>
<name>A0AAE1K2A0_PETCI</name>
<dbReference type="GO" id="GO:0008270">
    <property type="term" value="F:zinc ion binding"/>
    <property type="evidence" value="ECO:0007669"/>
    <property type="project" value="UniProtKB-KW"/>
</dbReference>
<accession>A0AAE1K2A0</accession>
<dbReference type="FunFam" id="1.20.1270.50:FF:000002">
    <property type="entry name" value="Alpha-mannosidase"/>
    <property type="match status" value="1"/>
</dbReference>
<dbReference type="FunFam" id="1.20.1270.50:FF:000003">
    <property type="entry name" value="Alpha-mannosidase"/>
    <property type="match status" value="1"/>
</dbReference>
<feature type="region of interest" description="Disordered" evidence="14">
    <location>
        <begin position="1093"/>
        <end position="1248"/>
    </location>
</feature>
<feature type="domain" description="C2H2-type" evidence="17">
    <location>
        <begin position="1459"/>
        <end position="1487"/>
    </location>
</feature>
<gene>
    <name evidence="18" type="ORF">Pcinc_032926</name>
</gene>
<sequence>MWLAVVFVLLFFGNVWANPSCNPGKAGMLNVHLVCHTHNDVGWLKTVDQYFYGSQNSIQLAGVEYILDSVVRTLLEDPEKKFIYVESAFFFRWWDEQTDKMKADVKGLVERGQLEFIGGGWCMNDEAAAHYNAIIDQMTVGLRKLNETFGDAGKPTIGWQIDPFGHSREQASLFAQMGFNGLFHGRIDFDDKNTRLASKTMEMVWQASQDLGDAAWLFTGILPNGYSPPHGFCFDVLCRDDPIMDDPRLKDYNVDEKVTDFVKAAETESSGYATDHIIMTMGEDFNYQSADMWYKNLDKLIRYVNARQGNGSRVNVFYSTPSCYLDSLHRANMTWPTKKDDFFPYASGNHTYWTGYFTSRAALKGHVRATNAFLQAVKQVSVLTGLGADPRLEGLKEAMGVLQHHDAVSGTAKQAVTDDYSERLDQGVDGAFEMLTEAYRKLQPGVETEESPVYCSQLNISSCSVTETSDSFLVTAYNPLAKPREHIIRIPVPAGTAYKVTNYQGNAVTVQLVPIPDSVLTLPGRNSNAKLDLVFNSGDIPPLGYLQFHVRRTNSRRILAQQMSSVYIPEASDQLEWFNQQEGSLALGMDTKTGTLKAIGVVRPSGIDMIKVNQTFLWYAGVNGNNSKEEWRSSGAYIFRPNASAPFPVSEGGAAKLKVIQGPVVNEIHQTWNGWVSQVLRVVPGTLLLQMEWLVGPIPIQDGVGKEVVSRLVWPDVNTHKTFYTDSNGREMIKRVVDYRPTWKLNNLEPVAGNYYPVTSRMLLDAGDNFKAAFLNDRAQGGTSLGDGHMELMVHRRLLHDDAFGVGEALNETAFGEGLVVRGKHYLLHSKFGDSICDFGCLHRLVGERVLLPPIISFTPTTATHHDWIARDNTKFSGVRAEVPYNVHLLSLEPLGGSEVLVRVEHQFQANESATFSAPATLDLQDLLADWDIVSAQETTLAANTLKKDLNRYQWKKSLFTKKISQVRCSIVCLSVMAGEGLLSLRWNNHRTSFMQVLSSLWDKHKYSDVTLACAGKFYSVHKFVLSTCSDYFLDIVENTPCTHPTIVLKDIRPQDLEALLNYMYLGEVNVLQTDLSRLIKAAECLRIKGLAVPDETPPQYPTDDTKTGSLVGAGSGQEMSTAAQTTKRRRTDDESSNSLPSPQRKKKSARTSSAVEATGDSVCSRDQQQEGESDGSGRESHDITTTITTNNNNNNNNNNESHNTSPTPTSTTPRDMHHTQDSIGEMRIKTEEQEEEEVKCEDDGGDGSEACLAALEVHLGHPDAPHQAKYDPSLPPGPPLLPQPYASQPQSFEEIVSQALPGPSGLQGDGTGAGWEGSRGKGGDMAPFHLQGFTQQMGPVARCEWGRQGGGQAASTHPSAAAPLGVAWAEGGVGGGTRGSQGSQMGSQVVILDDHHTINTTQPPPPHLQHQHHHHSTTDANHLSTSLERRCCQVCGYRGQDTSQLRKHLRIHTGEKPYQCPACQYSSAQSSNLRVHIKRHHPNLLPPLQSPP</sequence>
<dbReference type="FunFam" id="2.70.98.30:FF:000003">
    <property type="entry name" value="Alpha-mannosidase"/>
    <property type="match status" value="1"/>
</dbReference>
<feature type="compositionally biased region" description="Basic and acidic residues" evidence="14">
    <location>
        <begin position="1215"/>
        <end position="1232"/>
    </location>
</feature>
<dbReference type="SMART" id="SM00225">
    <property type="entry name" value="BTB"/>
    <property type="match status" value="1"/>
</dbReference>
<dbReference type="GO" id="GO:0005764">
    <property type="term" value="C:lysosome"/>
    <property type="evidence" value="ECO:0007669"/>
    <property type="project" value="TreeGrafter"/>
</dbReference>
<dbReference type="EMBL" id="JAWQEG010004568">
    <property type="protein sequence ID" value="KAK3861068.1"/>
    <property type="molecule type" value="Genomic_DNA"/>
</dbReference>
<keyword evidence="15" id="KW-0732">Signal</keyword>
<evidence type="ECO:0000256" key="8">
    <source>
        <dbReference type="ARBA" id="ARBA00022801"/>
    </source>
</evidence>
<dbReference type="FunFam" id="3.20.110.10:FF:000001">
    <property type="entry name" value="Alpha-mannosidase"/>
    <property type="match status" value="1"/>
</dbReference>
<dbReference type="InterPro" id="IPR011333">
    <property type="entry name" value="SKP1/BTB/POZ_sf"/>
</dbReference>
<keyword evidence="12" id="KW-0326">Glycosidase</keyword>
<dbReference type="Pfam" id="PF09261">
    <property type="entry name" value="Alpha-mann_mid"/>
    <property type="match status" value="1"/>
</dbReference>
<dbReference type="FunFam" id="2.60.40.1180:FF:000018">
    <property type="entry name" value="Alpha-mannosidase"/>
    <property type="match status" value="1"/>
</dbReference>
<evidence type="ECO:0000256" key="10">
    <source>
        <dbReference type="ARBA" id="ARBA00023157"/>
    </source>
</evidence>
<dbReference type="Gene3D" id="2.60.40.1360">
    <property type="match status" value="1"/>
</dbReference>
<keyword evidence="8" id="KW-0378">Hydrolase</keyword>
<keyword evidence="10" id="KW-1015">Disulfide bond</keyword>
<dbReference type="SUPFAM" id="SSF54695">
    <property type="entry name" value="POZ domain"/>
    <property type="match status" value="1"/>
</dbReference>
<feature type="signal peptide" evidence="15">
    <location>
        <begin position="1"/>
        <end position="17"/>
    </location>
</feature>
<evidence type="ECO:0000259" key="17">
    <source>
        <dbReference type="PROSITE" id="PS50157"/>
    </source>
</evidence>
<feature type="domain" description="BTB" evidence="16">
    <location>
        <begin position="1008"/>
        <end position="1073"/>
    </location>
</feature>
<dbReference type="InterPro" id="IPR011682">
    <property type="entry name" value="Glyco_hydro_38_C"/>
</dbReference>
<comment type="similarity">
    <text evidence="3">Belongs to the glycosyl hydrolase 38 family.</text>
</comment>
<keyword evidence="5" id="KW-0479">Metal-binding</keyword>
<evidence type="ECO:0000256" key="5">
    <source>
        <dbReference type="ARBA" id="ARBA00022723"/>
    </source>
</evidence>
<keyword evidence="19" id="KW-1185">Reference proteome</keyword>
<dbReference type="Proteomes" id="UP001286313">
    <property type="component" value="Unassembled WGS sequence"/>
</dbReference>
<dbReference type="InterPro" id="IPR027291">
    <property type="entry name" value="Glyco_hydro_38_N_sf"/>
</dbReference>
<evidence type="ECO:0000256" key="7">
    <source>
        <dbReference type="ARBA" id="ARBA00022771"/>
    </source>
</evidence>
<proteinExistence type="inferred from homology"/>
<dbReference type="CDD" id="cd10810">
    <property type="entry name" value="GH38N_AMII_LAM_like"/>
    <property type="match status" value="1"/>
</dbReference>
<evidence type="ECO:0000313" key="19">
    <source>
        <dbReference type="Proteomes" id="UP001286313"/>
    </source>
</evidence>
<keyword evidence="9" id="KW-0862">Zinc</keyword>
<dbReference type="InterPro" id="IPR037094">
    <property type="entry name" value="Glyco_hydro_38_cen_sf"/>
</dbReference>
<dbReference type="SUPFAM" id="SSF88713">
    <property type="entry name" value="Glycoside hydrolase/deacetylase"/>
    <property type="match status" value="1"/>
</dbReference>
<keyword evidence="7 13" id="KW-0863">Zinc-finger</keyword>
<dbReference type="CDD" id="cd18315">
    <property type="entry name" value="BTB_POZ_BAB-like"/>
    <property type="match status" value="1"/>
</dbReference>
<evidence type="ECO:0000256" key="9">
    <source>
        <dbReference type="ARBA" id="ARBA00022833"/>
    </source>
</evidence>
<dbReference type="InterPro" id="IPR050843">
    <property type="entry name" value="Glycosyl_Hydrlase_38"/>
</dbReference>
<dbReference type="InterPro" id="IPR011330">
    <property type="entry name" value="Glyco_hydro/deAcase_b/a-brl"/>
</dbReference>
<dbReference type="InterPro" id="IPR000602">
    <property type="entry name" value="Glyco_hydro_38_N"/>
</dbReference>
<dbReference type="GO" id="GO:0043565">
    <property type="term" value="F:sequence-specific DNA binding"/>
    <property type="evidence" value="ECO:0007669"/>
    <property type="project" value="UniProtKB-ARBA"/>
</dbReference>
<evidence type="ECO:0000313" key="18">
    <source>
        <dbReference type="EMBL" id="KAK3861068.1"/>
    </source>
</evidence>
<dbReference type="GO" id="GO:0006013">
    <property type="term" value="P:mannose metabolic process"/>
    <property type="evidence" value="ECO:0007669"/>
    <property type="project" value="InterPro"/>
</dbReference>
<dbReference type="InterPro" id="IPR036236">
    <property type="entry name" value="Znf_C2H2_sf"/>
</dbReference>
<keyword evidence="6" id="KW-0677">Repeat</keyword>
<dbReference type="FunFam" id="3.30.160.60:FF:001732">
    <property type="entry name" value="Zgc:162936"/>
    <property type="match status" value="1"/>
</dbReference>
<dbReference type="Gene3D" id="3.20.110.10">
    <property type="entry name" value="Glycoside hydrolase 38, N terminal domain"/>
    <property type="match status" value="1"/>
</dbReference>
<evidence type="ECO:0000256" key="3">
    <source>
        <dbReference type="ARBA" id="ARBA00009792"/>
    </source>
</evidence>
<dbReference type="Gene3D" id="3.30.710.10">
    <property type="entry name" value="Potassium Channel Kv1.1, Chain A"/>
    <property type="match status" value="1"/>
</dbReference>
<dbReference type="Pfam" id="PF00651">
    <property type="entry name" value="BTB"/>
    <property type="match status" value="1"/>
</dbReference>
<comment type="catalytic activity">
    <reaction evidence="1">
        <text>Hydrolysis of terminal, non-reducing alpha-D-mannose residues in alpha-D-mannosides.</text>
        <dbReference type="EC" id="3.2.1.24"/>
    </reaction>
</comment>
<dbReference type="PROSITE" id="PS50097">
    <property type="entry name" value="BTB"/>
    <property type="match status" value="1"/>
</dbReference>
<reference evidence="18" key="1">
    <citation type="submission" date="2023-10" db="EMBL/GenBank/DDBJ databases">
        <title>Genome assemblies of two species of porcelain crab, Petrolisthes cinctipes and Petrolisthes manimaculis (Anomura: Porcellanidae).</title>
        <authorList>
            <person name="Angst P."/>
        </authorList>
    </citation>
    <scope>NUCLEOTIDE SEQUENCE</scope>
    <source>
        <strain evidence="18">PB745_01</strain>
        <tissue evidence="18">Gill</tissue>
    </source>
</reference>
<dbReference type="PANTHER" id="PTHR11607">
    <property type="entry name" value="ALPHA-MANNOSIDASE"/>
    <property type="match status" value="1"/>
</dbReference>
<dbReference type="InterPro" id="IPR000210">
    <property type="entry name" value="BTB/POZ_dom"/>
</dbReference>
<dbReference type="SMART" id="SM00355">
    <property type="entry name" value="ZnF_C2H2"/>
    <property type="match status" value="2"/>
</dbReference>
<feature type="domain" description="C2H2-type" evidence="17">
    <location>
        <begin position="1431"/>
        <end position="1458"/>
    </location>
</feature>
<dbReference type="EC" id="3.2.1.24" evidence="4"/>
<dbReference type="InterPro" id="IPR028995">
    <property type="entry name" value="Glyco_hydro_57/38_cen_sf"/>
</dbReference>
<dbReference type="Gene3D" id="1.20.1270.50">
    <property type="entry name" value="Glycoside hydrolase family 38, central domain"/>
    <property type="match status" value="2"/>
</dbReference>
<keyword evidence="11" id="KW-0325">Glycoprotein</keyword>
<feature type="chain" id="PRO_5041939956" description="alpha-mannosidase" evidence="15">
    <location>
        <begin position="18"/>
        <end position="1493"/>
    </location>
</feature>
<evidence type="ECO:0000256" key="14">
    <source>
        <dbReference type="SAM" id="MobiDB-lite"/>
    </source>
</evidence>
<evidence type="ECO:0000256" key="2">
    <source>
        <dbReference type="ARBA" id="ARBA00001947"/>
    </source>
</evidence>
<protein>
    <recommendedName>
        <fullName evidence="4">alpha-mannosidase</fullName>
        <ecNumber evidence="4">3.2.1.24</ecNumber>
    </recommendedName>
</protein>
<dbReference type="GO" id="GO:0030246">
    <property type="term" value="F:carbohydrate binding"/>
    <property type="evidence" value="ECO:0007669"/>
    <property type="project" value="InterPro"/>
</dbReference>
<organism evidence="18 19">
    <name type="scientific">Petrolisthes cinctipes</name>
    <name type="common">Flat porcelain crab</name>
    <dbReference type="NCBI Taxonomy" id="88211"/>
    <lineage>
        <taxon>Eukaryota</taxon>
        <taxon>Metazoa</taxon>
        <taxon>Ecdysozoa</taxon>
        <taxon>Arthropoda</taxon>
        <taxon>Crustacea</taxon>
        <taxon>Multicrustacea</taxon>
        <taxon>Malacostraca</taxon>
        <taxon>Eumalacostraca</taxon>
        <taxon>Eucarida</taxon>
        <taxon>Decapoda</taxon>
        <taxon>Pleocyemata</taxon>
        <taxon>Anomura</taxon>
        <taxon>Galatheoidea</taxon>
        <taxon>Porcellanidae</taxon>
        <taxon>Petrolisthes</taxon>
    </lineage>
</organism>
<feature type="region of interest" description="Disordered" evidence="14">
    <location>
        <begin position="1398"/>
        <end position="1423"/>
    </location>
</feature>
<comment type="caution">
    <text evidence="18">The sequence shown here is derived from an EMBL/GenBank/DDBJ whole genome shotgun (WGS) entry which is preliminary data.</text>
</comment>
<evidence type="ECO:0000259" key="16">
    <source>
        <dbReference type="PROSITE" id="PS50097"/>
    </source>
</evidence>
<dbReference type="InterPro" id="IPR011013">
    <property type="entry name" value="Gal_mutarotase_sf_dom"/>
</dbReference>
<dbReference type="InterPro" id="IPR015341">
    <property type="entry name" value="Glyco_hydro_38_cen"/>
</dbReference>
<dbReference type="PANTHER" id="PTHR11607:SF3">
    <property type="entry name" value="LYSOSOMAL ALPHA-MANNOSIDASE"/>
    <property type="match status" value="1"/>
</dbReference>
<evidence type="ECO:0000256" key="6">
    <source>
        <dbReference type="ARBA" id="ARBA00022737"/>
    </source>
</evidence>
<evidence type="ECO:0000256" key="12">
    <source>
        <dbReference type="ARBA" id="ARBA00023295"/>
    </source>
</evidence>
<dbReference type="Gene3D" id="3.30.160.60">
    <property type="entry name" value="Classic Zinc Finger"/>
    <property type="match status" value="2"/>
</dbReference>
<dbReference type="SUPFAM" id="SSF88688">
    <property type="entry name" value="Families 57/38 glycoside transferase middle domain"/>
    <property type="match status" value="1"/>
</dbReference>
<dbReference type="SMART" id="SM00872">
    <property type="entry name" value="Alpha-mann_mid"/>
    <property type="match status" value="1"/>
</dbReference>
<evidence type="ECO:0000256" key="15">
    <source>
        <dbReference type="SAM" id="SignalP"/>
    </source>
</evidence>
<evidence type="ECO:0000256" key="11">
    <source>
        <dbReference type="ARBA" id="ARBA00023180"/>
    </source>
</evidence>
<evidence type="ECO:0000256" key="4">
    <source>
        <dbReference type="ARBA" id="ARBA00012752"/>
    </source>
</evidence>
<evidence type="ECO:0000256" key="13">
    <source>
        <dbReference type="PROSITE-ProRule" id="PRU00042"/>
    </source>
</evidence>
<dbReference type="Pfam" id="PF07748">
    <property type="entry name" value="Glyco_hydro_38C"/>
    <property type="match status" value="1"/>
</dbReference>
<evidence type="ECO:0000256" key="1">
    <source>
        <dbReference type="ARBA" id="ARBA00000365"/>
    </source>
</evidence>
<dbReference type="SUPFAM" id="SSF74650">
    <property type="entry name" value="Galactose mutarotase-like"/>
    <property type="match status" value="1"/>
</dbReference>
<dbReference type="InterPro" id="IPR013087">
    <property type="entry name" value="Znf_C2H2_type"/>
</dbReference>
<dbReference type="Gene3D" id="2.60.40.1180">
    <property type="entry name" value="Golgi alpha-mannosidase II"/>
    <property type="match status" value="1"/>
</dbReference>
<dbReference type="GO" id="GO:0004559">
    <property type="term" value="F:alpha-mannosidase activity"/>
    <property type="evidence" value="ECO:0007669"/>
    <property type="project" value="UniProtKB-EC"/>
</dbReference>
<dbReference type="GO" id="GO:0045893">
    <property type="term" value="P:positive regulation of DNA-templated transcription"/>
    <property type="evidence" value="ECO:0007669"/>
    <property type="project" value="UniProtKB-ARBA"/>
</dbReference>
<dbReference type="Gene3D" id="2.70.98.30">
    <property type="entry name" value="Golgi alpha-mannosidase II, domain 4"/>
    <property type="match status" value="1"/>
</dbReference>